<sequence>MPRALILGLGGGFGSAVAGALHARGWELSALVRDASRLPPGLPAARLFAGDARRRDDLQRAAEGAEVLVHAANPAKYRWRGVALPMLENAAAVAESERLTVLFPGNVYVFDPADGPVFDESSPQRPITEKGRLRLAMEARLAQAAERGARVILLRMGDFIGRHAAGSWLQHLIRRVPRGIRLTLPGTSELPHTWAYLPDAAACAAALLEVRGELPAWCPLHYRGHRASFAEIATALHTASGLEVIPHPMAWWPLRLAAPFSPLMRGVIEMRYLWQREVNLDDGRLRSIVGDRCPRTPLDEVMREMLQGPVPAD</sequence>
<dbReference type="AlphaFoldDB" id="A0A1D8K5K8"/>
<dbReference type="KEGG" id="aaeo:BJI67_03440"/>
<dbReference type="Gene3D" id="3.40.50.720">
    <property type="entry name" value="NAD(P)-binding Rossmann-like Domain"/>
    <property type="match status" value="1"/>
</dbReference>
<proteinExistence type="predicted"/>
<gene>
    <name evidence="2" type="ORF">BJI67_03440</name>
</gene>
<dbReference type="Proteomes" id="UP000095342">
    <property type="component" value="Chromosome"/>
</dbReference>
<organism evidence="2 3">
    <name type="scientific">Acidihalobacter aeolianus</name>
    <dbReference type="NCBI Taxonomy" id="2792603"/>
    <lineage>
        <taxon>Bacteria</taxon>
        <taxon>Pseudomonadati</taxon>
        <taxon>Pseudomonadota</taxon>
        <taxon>Gammaproteobacteria</taxon>
        <taxon>Chromatiales</taxon>
        <taxon>Ectothiorhodospiraceae</taxon>
        <taxon>Acidihalobacter</taxon>
    </lineage>
</organism>
<reference evidence="2 3" key="1">
    <citation type="submission" date="2016-09" db="EMBL/GenBank/DDBJ databases">
        <title>Acidihalobacter prosperus V6 (DSM14174).</title>
        <authorList>
            <person name="Khaleque H.N."/>
            <person name="Ramsay J.P."/>
            <person name="Murphy R.J.T."/>
            <person name="Kaksonen A.H."/>
            <person name="Boxall N.J."/>
            <person name="Watkin E.L.J."/>
        </authorList>
    </citation>
    <scope>NUCLEOTIDE SEQUENCE [LARGE SCALE GENOMIC DNA]</scope>
    <source>
        <strain evidence="2 3">V6</strain>
    </source>
</reference>
<evidence type="ECO:0000259" key="1">
    <source>
        <dbReference type="Pfam" id="PF01370"/>
    </source>
</evidence>
<protein>
    <recommendedName>
        <fullName evidence="1">NAD-dependent epimerase/dehydratase domain-containing protein</fullName>
    </recommendedName>
</protein>
<dbReference type="InterPro" id="IPR036291">
    <property type="entry name" value="NAD(P)-bd_dom_sf"/>
</dbReference>
<keyword evidence="3" id="KW-1185">Reference proteome</keyword>
<dbReference type="Pfam" id="PF01370">
    <property type="entry name" value="Epimerase"/>
    <property type="match status" value="1"/>
</dbReference>
<dbReference type="RefSeq" id="WP_070071843.1">
    <property type="nucleotide sequence ID" value="NZ_CP017448.1"/>
</dbReference>
<dbReference type="GO" id="GO:0005737">
    <property type="term" value="C:cytoplasm"/>
    <property type="evidence" value="ECO:0007669"/>
    <property type="project" value="TreeGrafter"/>
</dbReference>
<evidence type="ECO:0000313" key="2">
    <source>
        <dbReference type="EMBL" id="AOV16249.1"/>
    </source>
</evidence>
<dbReference type="InterPro" id="IPR051783">
    <property type="entry name" value="NAD(P)-dependent_oxidoreduct"/>
</dbReference>
<dbReference type="SUPFAM" id="SSF51735">
    <property type="entry name" value="NAD(P)-binding Rossmann-fold domains"/>
    <property type="match status" value="1"/>
</dbReference>
<accession>A0A1D8K5K8</accession>
<dbReference type="GO" id="GO:0004029">
    <property type="term" value="F:aldehyde dehydrogenase (NAD+) activity"/>
    <property type="evidence" value="ECO:0007669"/>
    <property type="project" value="TreeGrafter"/>
</dbReference>
<dbReference type="EMBL" id="CP017448">
    <property type="protein sequence ID" value="AOV16249.1"/>
    <property type="molecule type" value="Genomic_DNA"/>
</dbReference>
<name>A0A1D8K5K8_9GAMM</name>
<dbReference type="InterPro" id="IPR001509">
    <property type="entry name" value="Epimerase_deHydtase"/>
</dbReference>
<evidence type="ECO:0000313" key="3">
    <source>
        <dbReference type="Proteomes" id="UP000095342"/>
    </source>
</evidence>
<dbReference type="PANTHER" id="PTHR48079">
    <property type="entry name" value="PROTEIN YEEZ"/>
    <property type="match status" value="1"/>
</dbReference>
<dbReference type="PANTHER" id="PTHR48079:SF6">
    <property type="entry name" value="NAD(P)-BINDING DOMAIN-CONTAINING PROTEIN-RELATED"/>
    <property type="match status" value="1"/>
</dbReference>
<feature type="domain" description="NAD-dependent epimerase/dehydratase" evidence="1">
    <location>
        <begin position="4"/>
        <end position="210"/>
    </location>
</feature>